<evidence type="ECO:0000313" key="3">
    <source>
        <dbReference type="Proteomes" id="UP001066276"/>
    </source>
</evidence>
<comment type="caution">
    <text evidence="2">The sequence shown here is derived from an EMBL/GenBank/DDBJ whole genome shotgun (WGS) entry which is preliminary data.</text>
</comment>
<evidence type="ECO:0000313" key="2">
    <source>
        <dbReference type="EMBL" id="KAJ1100418.1"/>
    </source>
</evidence>
<accession>A0AAV7MAP3</accession>
<sequence>MHLWWWRQARKCGGVGCGAAGSPAPPLLHSHSRLAAVMLQPRMHCAGRTGERVRQNQRKRPSTPHGEPYGFELSSPDLWGFWTAGFGEELLLMFCGMAEKRSRTE</sequence>
<reference evidence="2" key="1">
    <citation type="journal article" date="2022" name="bioRxiv">
        <title>Sequencing and chromosome-scale assembly of the giantPleurodeles waltlgenome.</title>
        <authorList>
            <person name="Brown T."/>
            <person name="Elewa A."/>
            <person name="Iarovenko S."/>
            <person name="Subramanian E."/>
            <person name="Araus A.J."/>
            <person name="Petzold A."/>
            <person name="Susuki M."/>
            <person name="Suzuki K.-i.T."/>
            <person name="Hayashi T."/>
            <person name="Toyoda A."/>
            <person name="Oliveira C."/>
            <person name="Osipova E."/>
            <person name="Leigh N.D."/>
            <person name="Simon A."/>
            <person name="Yun M.H."/>
        </authorList>
    </citation>
    <scope>NUCLEOTIDE SEQUENCE</scope>
    <source>
        <strain evidence="2">20211129_DDA</strain>
        <tissue evidence="2">Liver</tissue>
    </source>
</reference>
<feature type="region of interest" description="Disordered" evidence="1">
    <location>
        <begin position="46"/>
        <end position="69"/>
    </location>
</feature>
<proteinExistence type="predicted"/>
<organism evidence="2 3">
    <name type="scientific">Pleurodeles waltl</name>
    <name type="common">Iberian ribbed newt</name>
    <dbReference type="NCBI Taxonomy" id="8319"/>
    <lineage>
        <taxon>Eukaryota</taxon>
        <taxon>Metazoa</taxon>
        <taxon>Chordata</taxon>
        <taxon>Craniata</taxon>
        <taxon>Vertebrata</taxon>
        <taxon>Euteleostomi</taxon>
        <taxon>Amphibia</taxon>
        <taxon>Batrachia</taxon>
        <taxon>Caudata</taxon>
        <taxon>Salamandroidea</taxon>
        <taxon>Salamandridae</taxon>
        <taxon>Pleurodelinae</taxon>
        <taxon>Pleurodeles</taxon>
    </lineage>
</organism>
<name>A0AAV7MAP3_PLEWA</name>
<gene>
    <name evidence="2" type="ORF">NDU88_005504</name>
</gene>
<protein>
    <submittedName>
        <fullName evidence="2">Uncharacterized protein</fullName>
    </submittedName>
</protein>
<evidence type="ECO:0000256" key="1">
    <source>
        <dbReference type="SAM" id="MobiDB-lite"/>
    </source>
</evidence>
<dbReference type="AlphaFoldDB" id="A0AAV7MAP3"/>
<dbReference type="EMBL" id="JANPWB010000014">
    <property type="protein sequence ID" value="KAJ1100418.1"/>
    <property type="molecule type" value="Genomic_DNA"/>
</dbReference>
<dbReference type="Proteomes" id="UP001066276">
    <property type="component" value="Chromosome 10"/>
</dbReference>
<keyword evidence="3" id="KW-1185">Reference proteome</keyword>